<feature type="transmembrane region" description="Helical" evidence="1">
    <location>
        <begin position="6"/>
        <end position="31"/>
    </location>
</feature>
<keyword evidence="1" id="KW-0812">Transmembrane</keyword>
<keyword evidence="1" id="KW-1133">Transmembrane helix</keyword>
<dbReference type="AlphaFoldDB" id="A0A5D2I4H4"/>
<accession>A0A5D2I4H4</accession>
<evidence type="ECO:0000256" key="1">
    <source>
        <dbReference type="SAM" id="Phobius"/>
    </source>
</evidence>
<keyword evidence="3" id="KW-1185">Reference proteome</keyword>
<dbReference type="EMBL" id="CM017635">
    <property type="protein sequence ID" value="TYH36776.1"/>
    <property type="molecule type" value="Genomic_DNA"/>
</dbReference>
<proteinExistence type="predicted"/>
<reference evidence="2 3" key="1">
    <citation type="submission" date="2019-07" db="EMBL/GenBank/DDBJ databases">
        <title>WGS assembly of Gossypium tomentosum.</title>
        <authorList>
            <person name="Chen Z.J."/>
            <person name="Sreedasyam A."/>
            <person name="Ando A."/>
            <person name="Song Q."/>
            <person name="De L."/>
            <person name="Hulse-Kemp A."/>
            <person name="Ding M."/>
            <person name="Ye W."/>
            <person name="Kirkbride R."/>
            <person name="Jenkins J."/>
            <person name="Plott C."/>
            <person name="Lovell J."/>
            <person name="Lin Y.-M."/>
            <person name="Vaughn R."/>
            <person name="Liu B."/>
            <person name="Li W."/>
            <person name="Simpson S."/>
            <person name="Scheffler B."/>
            <person name="Saski C."/>
            <person name="Grover C."/>
            <person name="Hu G."/>
            <person name="Conover J."/>
            <person name="Carlson J."/>
            <person name="Shu S."/>
            <person name="Boston L."/>
            <person name="Williams M."/>
            <person name="Peterson D."/>
            <person name="Mcgee K."/>
            <person name="Jones D."/>
            <person name="Wendel J."/>
            <person name="Stelly D."/>
            <person name="Grimwood J."/>
            <person name="Schmutz J."/>
        </authorList>
    </citation>
    <scope>NUCLEOTIDE SEQUENCE [LARGE SCALE GENOMIC DNA]</scope>
    <source>
        <strain evidence="2">7179.01</strain>
    </source>
</reference>
<keyword evidence="1" id="KW-0472">Membrane</keyword>
<gene>
    <name evidence="2" type="ORF">ES332_D13G288300v1</name>
</gene>
<evidence type="ECO:0000313" key="2">
    <source>
        <dbReference type="EMBL" id="TYH36776.1"/>
    </source>
</evidence>
<organism evidence="2 3">
    <name type="scientific">Gossypium tomentosum</name>
    <name type="common">Hawaiian cotton</name>
    <name type="synonym">Gossypium sandvicense</name>
    <dbReference type="NCBI Taxonomy" id="34277"/>
    <lineage>
        <taxon>Eukaryota</taxon>
        <taxon>Viridiplantae</taxon>
        <taxon>Streptophyta</taxon>
        <taxon>Embryophyta</taxon>
        <taxon>Tracheophyta</taxon>
        <taxon>Spermatophyta</taxon>
        <taxon>Magnoliopsida</taxon>
        <taxon>eudicotyledons</taxon>
        <taxon>Gunneridae</taxon>
        <taxon>Pentapetalae</taxon>
        <taxon>rosids</taxon>
        <taxon>malvids</taxon>
        <taxon>Malvales</taxon>
        <taxon>Malvaceae</taxon>
        <taxon>Malvoideae</taxon>
        <taxon>Gossypium</taxon>
    </lineage>
</organism>
<dbReference type="Proteomes" id="UP000322667">
    <property type="component" value="Chromosome D13"/>
</dbReference>
<protein>
    <submittedName>
        <fullName evidence="2">Uncharacterized protein</fullName>
    </submittedName>
</protein>
<evidence type="ECO:0000313" key="3">
    <source>
        <dbReference type="Proteomes" id="UP000322667"/>
    </source>
</evidence>
<sequence length="93" mass="10636">MTTHHGSAYAVCTVLTFFSRNFALVHLWVLAQANGKIPQRLGCIIPNLSRSALLIMLLNPTRSVKLNPTRYNFLKLAEMVWVRFMETKILPCF</sequence>
<name>A0A5D2I4H4_GOSTO</name>